<name>A0ABN1KSI9_CLOSU</name>
<comment type="caution">
    <text evidence="1">The sequence shown here is derived from an EMBL/GenBank/DDBJ whole genome shotgun (WGS) entry which is preliminary data.</text>
</comment>
<sequence>MKKYKLWEVIKMLEENNELKFKNDRHVIGSSELGFLKLIETTYSKKQLEGNINLASEWELARNPVTFEEVLNSNKKCRVEHELIDSGLDDEITSNDNVTLEDYQTLKEGNYMELHNLISVLPWILSNEEFKQVIKEGKWYLED</sequence>
<evidence type="ECO:0000313" key="2">
    <source>
        <dbReference type="Proteomes" id="UP001501047"/>
    </source>
</evidence>
<dbReference type="EMBL" id="BAAACI010000006">
    <property type="protein sequence ID" value="GAA0774490.1"/>
    <property type="molecule type" value="Genomic_DNA"/>
</dbReference>
<protein>
    <submittedName>
        <fullName evidence="1">Uncharacterized protein</fullName>
    </submittedName>
</protein>
<evidence type="ECO:0000313" key="1">
    <source>
        <dbReference type="EMBL" id="GAA0774490.1"/>
    </source>
</evidence>
<gene>
    <name evidence="1" type="ORF">GCM10008908_24410</name>
</gene>
<keyword evidence="2" id="KW-1185">Reference proteome</keyword>
<organism evidence="1 2">
    <name type="scientific">Clostridium subterminale</name>
    <dbReference type="NCBI Taxonomy" id="1550"/>
    <lineage>
        <taxon>Bacteria</taxon>
        <taxon>Bacillati</taxon>
        <taxon>Bacillota</taxon>
        <taxon>Clostridia</taxon>
        <taxon>Eubacteriales</taxon>
        <taxon>Clostridiaceae</taxon>
        <taxon>Clostridium</taxon>
    </lineage>
</organism>
<accession>A0ABN1KSI9</accession>
<dbReference type="Proteomes" id="UP001501047">
    <property type="component" value="Unassembled WGS sequence"/>
</dbReference>
<proteinExistence type="predicted"/>
<reference evidence="1 2" key="1">
    <citation type="journal article" date="2019" name="Int. J. Syst. Evol. Microbiol.">
        <title>The Global Catalogue of Microorganisms (GCM) 10K type strain sequencing project: providing services to taxonomists for standard genome sequencing and annotation.</title>
        <authorList>
            <consortium name="The Broad Institute Genomics Platform"/>
            <consortium name="The Broad Institute Genome Sequencing Center for Infectious Disease"/>
            <person name="Wu L."/>
            <person name="Ma J."/>
        </authorList>
    </citation>
    <scope>NUCLEOTIDE SEQUENCE [LARGE SCALE GENOMIC DNA]</scope>
    <source>
        <strain evidence="1 2">JCM 1417</strain>
    </source>
</reference>
<dbReference type="RefSeq" id="WP_343826709.1">
    <property type="nucleotide sequence ID" value="NZ_BAAACI010000006.1"/>
</dbReference>